<dbReference type="InterPro" id="IPR006073">
    <property type="entry name" value="GTP-bd"/>
</dbReference>
<sequence length="546" mass="59502">MATPEFAPILDTFSRVRPLIDRWLGGDASSEMAAALEEKSKTDRPRIMVYGVYNAGKSTLLNALIGEDRAAMADWPETAVVKGYDWHGYTLLDTPGIDAPIEHEKVTEESLNRSDVVLMVVSTGGVAAESATWEALTDLVSRGRRVMVVLNDKRGLEPGSTDYLTAISSAQALMQKAAEKAGIKDIVEKVDICIVNARSALKGRMENKPTLLKRSGLGELEKKLFVFFEQCNFADVCRSAARDVLGLINRTATAMEEKAGDDESRSVEELAQAVSKSREQTILKARSRLENIVQNSRSRVVSFCRSKAENPDMPDDELGAITTRMVDNLATFLEDTLAEEFQNLDQDVEKVARFAAKGRSGSGTINIDPLEGGTGNGYSQHFSKFGQTLGEGIKAVDPEHMTAAVKSMLMFGKNLSKTDMGKFLKPLFHGKGVVKLGNTASKISKGIGPALSVLTSAVGIGMAIKEDIDARRAQERLAKAIDDAATTYLAEFKDEASGWVTEHVKSVFSNLDKSVKERQKEVFSENAALKQDREILTSAKLAMADY</sequence>
<dbReference type="PANTHER" id="PTHR42714:SF2">
    <property type="entry name" value="TRNA MODIFICATION GTPASE GTPBP3, MITOCHONDRIAL"/>
    <property type="match status" value="1"/>
</dbReference>
<name>A0A149QRU4_9PROT</name>
<accession>A0A149QRU4</accession>
<protein>
    <recommendedName>
        <fullName evidence="1">G domain-containing protein</fullName>
    </recommendedName>
</protein>
<organism evidence="2 3">
    <name type="scientific">Gluconobacter potus</name>
    <dbReference type="NCBI Taxonomy" id="2724927"/>
    <lineage>
        <taxon>Bacteria</taxon>
        <taxon>Pseudomonadati</taxon>
        <taxon>Pseudomonadota</taxon>
        <taxon>Alphaproteobacteria</taxon>
        <taxon>Acetobacterales</taxon>
        <taxon>Acetobacteraceae</taxon>
        <taxon>Gluconobacter</taxon>
    </lineage>
</organism>
<dbReference type="SUPFAM" id="SSF52540">
    <property type="entry name" value="P-loop containing nucleoside triphosphate hydrolases"/>
    <property type="match status" value="1"/>
</dbReference>
<dbReference type="Proteomes" id="UP000075573">
    <property type="component" value="Unassembled WGS sequence"/>
</dbReference>
<evidence type="ECO:0000313" key="2">
    <source>
        <dbReference type="EMBL" id="KXV00039.1"/>
    </source>
</evidence>
<dbReference type="Pfam" id="PF01926">
    <property type="entry name" value="MMR_HSR1"/>
    <property type="match status" value="1"/>
</dbReference>
<dbReference type="InterPro" id="IPR027417">
    <property type="entry name" value="P-loop_NTPase"/>
</dbReference>
<dbReference type="GO" id="GO:0002098">
    <property type="term" value="P:tRNA wobble uridine modification"/>
    <property type="evidence" value="ECO:0007669"/>
    <property type="project" value="TreeGrafter"/>
</dbReference>
<dbReference type="GO" id="GO:0005737">
    <property type="term" value="C:cytoplasm"/>
    <property type="evidence" value="ECO:0007669"/>
    <property type="project" value="TreeGrafter"/>
</dbReference>
<dbReference type="GO" id="GO:0030488">
    <property type="term" value="P:tRNA methylation"/>
    <property type="evidence" value="ECO:0007669"/>
    <property type="project" value="TreeGrafter"/>
</dbReference>
<gene>
    <name evidence="2" type="ORF">AD929_12465</name>
</gene>
<dbReference type="PATRIC" id="fig|442.7.peg.3315"/>
<dbReference type="PANTHER" id="PTHR42714">
    <property type="entry name" value="TRNA MODIFICATION GTPASE GTPBP3"/>
    <property type="match status" value="1"/>
</dbReference>
<dbReference type="GO" id="GO:0005525">
    <property type="term" value="F:GTP binding"/>
    <property type="evidence" value="ECO:0007669"/>
    <property type="project" value="InterPro"/>
</dbReference>
<dbReference type="AlphaFoldDB" id="A0A149QRU4"/>
<feature type="domain" description="G" evidence="1">
    <location>
        <begin position="46"/>
        <end position="151"/>
    </location>
</feature>
<evidence type="ECO:0000259" key="1">
    <source>
        <dbReference type="Pfam" id="PF01926"/>
    </source>
</evidence>
<comment type="caution">
    <text evidence="2">The sequence shown here is derived from an EMBL/GenBank/DDBJ whole genome shotgun (WGS) entry which is preliminary data.</text>
</comment>
<evidence type="ECO:0000313" key="3">
    <source>
        <dbReference type="Proteomes" id="UP000075573"/>
    </source>
</evidence>
<proteinExistence type="predicted"/>
<dbReference type="EMBL" id="LHZB01000118">
    <property type="protein sequence ID" value="KXV00039.1"/>
    <property type="molecule type" value="Genomic_DNA"/>
</dbReference>
<dbReference type="RefSeq" id="WP_062497319.1">
    <property type="nucleotide sequence ID" value="NZ_LHZB01000118.1"/>
</dbReference>
<dbReference type="Gene3D" id="3.40.50.300">
    <property type="entry name" value="P-loop containing nucleotide triphosphate hydrolases"/>
    <property type="match status" value="1"/>
</dbReference>
<reference evidence="2 3" key="1">
    <citation type="submission" date="2015-06" db="EMBL/GenBank/DDBJ databases">
        <title>Improved classification and identification of acetic acid bacteria using matrix-assisted laser desorption/ionization time-of-flight mass spectrometry; Gluconobacter nephelii and Gluconobacter uchimurae are later heterotypic synonyms of Gluconobacter japonicus and Gluconobacter oxydans, respectively.</title>
        <authorList>
            <person name="Li L."/>
            <person name="Cleenwerck I."/>
            <person name="De Vuyst L."/>
            <person name="Vandamme P."/>
        </authorList>
    </citation>
    <scope>NUCLEOTIDE SEQUENCE [LARGE SCALE GENOMIC DNA]</scope>
    <source>
        <strain evidence="2 3">LMG 1764</strain>
    </source>
</reference>